<accession>A0ACB9VRW3</accession>
<feature type="non-terminal residue" evidence="1">
    <location>
        <position position="217"/>
    </location>
</feature>
<dbReference type="Proteomes" id="UP001057452">
    <property type="component" value="Chromosome 23"/>
</dbReference>
<sequence>RHTLLPLPSSFPLSHTRSLFASVSFFCSLLFHLSTVECREKGICFPALAGSGLSWGLDGQDSTGGALTGKIQRKISSSGHYLHHKACGKRTLPTLAAPPLSAQEGGVIDKDLRHYLNLRFQKGSVDHELQQIIRDNLYLRTVPCELPPPLLEISVRNLINARSARSVSLSEEPRQRGASPRSSELGPSVKMTEAFKIEKCATLTSNILSAITHPYCV</sequence>
<keyword evidence="2" id="KW-1185">Reference proteome</keyword>
<protein>
    <submittedName>
        <fullName evidence="1">Uncharacterized protein</fullName>
    </submittedName>
</protein>
<proteinExistence type="predicted"/>
<evidence type="ECO:0000313" key="2">
    <source>
        <dbReference type="Proteomes" id="UP001057452"/>
    </source>
</evidence>
<reference evidence="1" key="1">
    <citation type="submission" date="2022-05" db="EMBL/GenBank/DDBJ databases">
        <title>Chromosome-level genome of Chaenocephalus aceratus.</title>
        <authorList>
            <person name="Park H."/>
        </authorList>
    </citation>
    <scope>NUCLEOTIDE SEQUENCE</scope>
    <source>
        <strain evidence="1">KU_202001</strain>
    </source>
</reference>
<comment type="caution">
    <text evidence="1">The sequence shown here is derived from an EMBL/GenBank/DDBJ whole genome shotgun (WGS) entry which is preliminary data.</text>
</comment>
<organism evidence="1 2">
    <name type="scientific">Chaenocephalus aceratus</name>
    <name type="common">Blackfin icefish</name>
    <name type="synonym">Chaenichthys aceratus</name>
    <dbReference type="NCBI Taxonomy" id="36190"/>
    <lineage>
        <taxon>Eukaryota</taxon>
        <taxon>Metazoa</taxon>
        <taxon>Chordata</taxon>
        <taxon>Craniata</taxon>
        <taxon>Vertebrata</taxon>
        <taxon>Euteleostomi</taxon>
        <taxon>Actinopterygii</taxon>
        <taxon>Neopterygii</taxon>
        <taxon>Teleostei</taxon>
        <taxon>Neoteleostei</taxon>
        <taxon>Acanthomorphata</taxon>
        <taxon>Eupercaria</taxon>
        <taxon>Perciformes</taxon>
        <taxon>Notothenioidei</taxon>
        <taxon>Channichthyidae</taxon>
        <taxon>Chaenocephalus</taxon>
    </lineage>
</organism>
<feature type="non-terminal residue" evidence="1">
    <location>
        <position position="1"/>
    </location>
</feature>
<evidence type="ECO:0000313" key="1">
    <source>
        <dbReference type="EMBL" id="KAI4802940.1"/>
    </source>
</evidence>
<gene>
    <name evidence="1" type="ORF">KUCAC02_006507</name>
</gene>
<name>A0ACB9VRW3_CHAAC</name>
<dbReference type="EMBL" id="CM043807">
    <property type="protein sequence ID" value="KAI4802940.1"/>
    <property type="molecule type" value="Genomic_DNA"/>
</dbReference>